<keyword evidence="1 3" id="KW-0479">Metal-binding</keyword>
<dbReference type="GO" id="GO:0004536">
    <property type="term" value="F:DNA nuclease activity"/>
    <property type="evidence" value="ECO:0007669"/>
    <property type="project" value="InterPro"/>
</dbReference>
<gene>
    <name evidence="4" type="ORF">A3I33_02660</name>
</gene>
<dbReference type="AlphaFoldDB" id="A0A1G1Z8R0"/>
<dbReference type="InterPro" id="IPR032466">
    <property type="entry name" value="Metal_Hydrolase"/>
</dbReference>
<feature type="binding site" evidence="3">
    <location>
        <position position="114"/>
    </location>
    <ligand>
        <name>a divalent metal cation</name>
        <dbReference type="ChEBI" id="CHEBI:60240"/>
        <label>1</label>
    </ligand>
</feature>
<organism evidence="4 5">
    <name type="scientific">Candidatus Colwellbacteria bacterium RIFCSPLOWO2_02_FULL_45_11</name>
    <dbReference type="NCBI Taxonomy" id="1797692"/>
    <lineage>
        <taxon>Bacteria</taxon>
        <taxon>Candidatus Colwelliibacteriota</taxon>
    </lineage>
</organism>
<dbReference type="Proteomes" id="UP000176544">
    <property type="component" value="Unassembled WGS sequence"/>
</dbReference>
<dbReference type="NCBIfam" id="TIGR00010">
    <property type="entry name" value="YchF/TatD family DNA exonuclease"/>
    <property type="match status" value="1"/>
</dbReference>
<dbReference type="STRING" id="1797692.A3I33_02660"/>
<reference evidence="4 5" key="1">
    <citation type="journal article" date="2016" name="Nat. Commun.">
        <title>Thousands of microbial genomes shed light on interconnected biogeochemical processes in an aquifer system.</title>
        <authorList>
            <person name="Anantharaman K."/>
            <person name="Brown C.T."/>
            <person name="Hug L.A."/>
            <person name="Sharon I."/>
            <person name="Castelle C.J."/>
            <person name="Probst A.J."/>
            <person name="Thomas B.C."/>
            <person name="Singh A."/>
            <person name="Wilkins M.J."/>
            <person name="Karaoz U."/>
            <person name="Brodie E.L."/>
            <person name="Williams K.H."/>
            <person name="Hubbard S.S."/>
            <person name="Banfield J.F."/>
        </authorList>
    </citation>
    <scope>NUCLEOTIDE SEQUENCE [LARGE SCALE GENOMIC DNA]</scope>
</reference>
<comment type="caution">
    <text evidence="4">The sequence shown here is derived from an EMBL/GenBank/DDBJ whole genome shotgun (WGS) entry which is preliminary data.</text>
</comment>
<evidence type="ECO:0000256" key="2">
    <source>
        <dbReference type="ARBA" id="ARBA00022801"/>
    </source>
</evidence>
<feature type="binding site" evidence="3">
    <location>
        <position position="8"/>
    </location>
    <ligand>
        <name>a divalent metal cation</name>
        <dbReference type="ChEBI" id="CHEBI:60240"/>
        <label>1</label>
    </ligand>
</feature>
<dbReference type="InterPro" id="IPR015991">
    <property type="entry name" value="TatD/YcfH-like"/>
</dbReference>
<evidence type="ECO:0000313" key="4">
    <source>
        <dbReference type="EMBL" id="OGY60466.1"/>
    </source>
</evidence>
<feature type="binding site" evidence="3">
    <location>
        <position position="151"/>
    </location>
    <ligand>
        <name>a divalent metal cation</name>
        <dbReference type="ChEBI" id="CHEBI:60240"/>
        <label>2</label>
    </ligand>
</feature>
<feature type="binding site" evidence="3">
    <location>
        <position position="179"/>
    </location>
    <ligand>
        <name>a divalent metal cation</name>
        <dbReference type="ChEBI" id="CHEBI:60240"/>
        <label>2</label>
    </ligand>
</feature>
<dbReference type="GO" id="GO:0046872">
    <property type="term" value="F:metal ion binding"/>
    <property type="evidence" value="ECO:0007669"/>
    <property type="project" value="UniProtKB-KW"/>
</dbReference>
<protein>
    <recommendedName>
        <fullName evidence="6">Hydrolase TatD</fullName>
    </recommendedName>
</protein>
<dbReference type="GO" id="GO:0016788">
    <property type="term" value="F:hydrolase activity, acting on ester bonds"/>
    <property type="evidence" value="ECO:0007669"/>
    <property type="project" value="InterPro"/>
</dbReference>
<keyword evidence="2" id="KW-0378">Hydrolase</keyword>
<evidence type="ECO:0000256" key="1">
    <source>
        <dbReference type="ARBA" id="ARBA00022723"/>
    </source>
</evidence>
<evidence type="ECO:0008006" key="6">
    <source>
        <dbReference type="Google" id="ProtNLM"/>
    </source>
</evidence>
<dbReference type="PANTHER" id="PTHR46124">
    <property type="entry name" value="D-AMINOACYL-TRNA DEACYLASE"/>
    <property type="match status" value="1"/>
</dbReference>
<dbReference type="Gene3D" id="3.20.20.140">
    <property type="entry name" value="Metal-dependent hydrolases"/>
    <property type="match status" value="1"/>
</dbReference>
<accession>A0A1G1Z8R0</accession>
<dbReference type="InterPro" id="IPR001130">
    <property type="entry name" value="TatD-like"/>
</dbReference>
<dbReference type="Pfam" id="PF01026">
    <property type="entry name" value="TatD_DNase"/>
    <property type="match status" value="1"/>
</dbReference>
<sequence>MPKIIDVHTHTHFAAYKDDMRDVINRALEKDIWLVNVGTQRDTSLGAIKVAEEYKEGVYATIGLHPIHTAESYHDEKELGGGEAAKSFTSRGEEFDADFYVKMAQHEKVVAIGECGLDYYRLDENTKEKQAEVFLEQVEVAHTVNKPLMIHCRNAFPDLIKILEENRNKLIENKAGITHFFTGTPEDAKGLKKLGFYFSFGGVVTFARDYDEAIKEIGLERIVLETDAPYVAPAPFRGKRNEPLYVNYVAEKIAEILSTDVEEVAERTTTNARKILSV</sequence>
<dbReference type="FunFam" id="3.20.20.140:FF:000005">
    <property type="entry name" value="TatD family hydrolase"/>
    <property type="match status" value="1"/>
</dbReference>
<dbReference type="PIRSF" id="PIRSF005902">
    <property type="entry name" value="DNase_TatD"/>
    <property type="match status" value="1"/>
</dbReference>
<name>A0A1G1Z8R0_9BACT</name>
<evidence type="ECO:0000313" key="5">
    <source>
        <dbReference type="Proteomes" id="UP000176544"/>
    </source>
</evidence>
<proteinExistence type="predicted"/>
<feature type="binding site" evidence="3">
    <location>
        <position position="227"/>
    </location>
    <ligand>
        <name>a divalent metal cation</name>
        <dbReference type="ChEBI" id="CHEBI:60240"/>
        <label>1</label>
    </ligand>
</feature>
<dbReference type="SUPFAM" id="SSF51556">
    <property type="entry name" value="Metallo-dependent hydrolases"/>
    <property type="match status" value="1"/>
</dbReference>
<feature type="binding site" evidence="3">
    <location>
        <position position="10"/>
    </location>
    <ligand>
        <name>a divalent metal cation</name>
        <dbReference type="ChEBI" id="CHEBI:60240"/>
        <label>1</label>
    </ligand>
</feature>
<dbReference type="PANTHER" id="PTHR46124:SF2">
    <property type="entry name" value="D-AMINOACYL-TRNA DEACYLASE"/>
    <property type="match status" value="1"/>
</dbReference>
<dbReference type="CDD" id="cd01310">
    <property type="entry name" value="TatD_DNAse"/>
    <property type="match status" value="1"/>
</dbReference>
<evidence type="ECO:0000256" key="3">
    <source>
        <dbReference type="PIRSR" id="PIRSR005902-1"/>
    </source>
</evidence>
<dbReference type="EMBL" id="MHJA01000032">
    <property type="protein sequence ID" value="OGY60466.1"/>
    <property type="molecule type" value="Genomic_DNA"/>
</dbReference>